<gene>
    <name evidence="16" type="primary">pyk</name>
    <name evidence="16" type="ORF">GCM10023188_37660</name>
</gene>
<dbReference type="InterPro" id="IPR015793">
    <property type="entry name" value="Pyrv_Knase_brl"/>
</dbReference>
<dbReference type="InterPro" id="IPR015813">
    <property type="entry name" value="Pyrv/PenolPyrv_kinase-like_dom"/>
</dbReference>
<evidence type="ECO:0000256" key="5">
    <source>
        <dbReference type="ARBA" id="ARBA00022723"/>
    </source>
</evidence>
<dbReference type="NCBIfam" id="NF004978">
    <property type="entry name" value="PRK06354.1"/>
    <property type="match status" value="1"/>
</dbReference>
<keyword evidence="5" id="KW-0479">Metal-binding</keyword>
<dbReference type="InterPro" id="IPR015795">
    <property type="entry name" value="Pyrv_Knase_C"/>
</dbReference>
<feature type="domain" description="Pyruvate kinase barrel" evidence="14">
    <location>
        <begin position="6"/>
        <end position="327"/>
    </location>
</feature>
<evidence type="ECO:0000256" key="11">
    <source>
        <dbReference type="ARBA" id="ARBA00023317"/>
    </source>
</evidence>
<evidence type="ECO:0000256" key="6">
    <source>
        <dbReference type="ARBA" id="ARBA00022741"/>
    </source>
</evidence>
<keyword evidence="11 16" id="KW-0670">Pyruvate</keyword>
<accession>A0ABP8M289</accession>
<dbReference type="NCBIfam" id="NF004491">
    <property type="entry name" value="PRK05826.1"/>
    <property type="match status" value="1"/>
</dbReference>
<dbReference type="EMBL" id="BAABHC010000029">
    <property type="protein sequence ID" value="GAA4440444.1"/>
    <property type="molecule type" value="Genomic_DNA"/>
</dbReference>
<evidence type="ECO:0000259" key="14">
    <source>
        <dbReference type="Pfam" id="PF00224"/>
    </source>
</evidence>
<keyword evidence="8" id="KW-0067">ATP-binding</keyword>
<comment type="pathway">
    <text evidence="1 13">Carbohydrate degradation; glycolysis; pyruvate from D-glyceraldehyde 3-phosphate: step 5/5.</text>
</comment>
<evidence type="ECO:0000256" key="1">
    <source>
        <dbReference type="ARBA" id="ARBA00004997"/>
    </source>
</evidence>
<comment type="catalytic activity">
    <reaction evidence="13">
        <text>pyruvate + ATP = phosphoenolpyruvate + ADP + H(+)</text>
        <dbReference type="Rhea" id="RHEA:18157"/>
        <dbReference type="ChEBI" id="CHEBI:15361"/>
        <dbReference type="ChEBI" id="CHEBI:15378"/>
        <dbReference type="ChEBI" id="CHEBI:30616"/>
        <dbReference type="ChEBI" id="CHEBI:58702"/>
        <dbReference type="ChEBI" id="CHEBI:456216"/>
        <dbReference type="EC" id="2.7.1.40"/>
    </reaction>
</comment>
<comment type="similarity">
    <text evidence="2 13">Belongs to the pyruvate kinase family.</text>
</comment>
<dbReference type="Gene3D" id="2.40.33.10">
    <property type="entry name" value="PK beta-barrel domain-like"/>
    <property type="match status" value="1"/>
</dbReference>
<keyword evidence="9 13" id="KW-0460">Magnesium</keyword>
<dbReference type="SUPFAM" id="SSF50800">
    <property type="entry name" value="PK beta-barrel domain-like"/>
    <property type="match status" value="1"/>
</dbReference>
<dbReference type="InterPro" id="IPR001697">
    <property type="entry name" value="Pyr_Knase"/>
</dbReference>
<dbReference type="SUPFAM" id="SSF52935">
    <property type="entry name" value="PK C-terminal domain-like"/>
    <property type="match status" value="1"/>
</dbReference>
<evidence type="ECO:0000256" key="4">
    <source>
        <dbReference type="ARBA" id="ARBA00022679"/>
    </source>
</evidence>
<comment type="caution">
    <text evidence="16">The sequence shown here is derived from an EMBL/GenBank/DDBJ whole genome shotgun (WGS) entry which is preliminary data.</text>
</comment>
<dbReference type="InterPro" id="IPR040442">
    <property type="entry name" value="Pyrv_kinase-like_dom_sf"/>
</dbReference>
<dbReference type="RefSeq" id="WP_345161208.1">
    <property type="nucleotide sequence ID" value="NZ_BAABHC010000029.1"/>
</dbReference>
<dbReference type="InterPro" id="IPR015806">
    <property type="entry name" value="Pyrv_Knase_insert_dom_sf"/>
</dbReference>
<evidence type="ECO:0000313" key="16">
    <source>
        <dbReference type="EMBL" id="GAA4440444.1"/>
    </source>
</evidence>
<evidence type="ECO:0000259" key="15">
    <source>
        <dbReference type="Pfam" id="PF02887"/>
    </source>
</evidence>
<keyword evidence="6" id="KW-0547">Nucleotide-binding</keyword>
<dbReference type="Gene3D" id="3.20.20.60">
    <property type="entry name" value="Phosphoenolpyruvate-binding domains"/>
    <property type="match status" value="1"/>
</dbReference>
<dbReference type="NCBIfam" id="TIGR01064">
    <property type="entry name" value="pyruv_kin"/>
    <property type="match status" value="1"/>
</dbReference>
<evidence type="ECO:0000256" key="12">
    <source>
        <dbReference type="NCBIfam" id="TIGR01064"/>
    </source>
</evidence>
<dbReference type="EC" id="2.7.1.40" evidence="3 12"/>
<evidence type="ECO:0000256" key="13">
    <source>
        <dbReference type="RuleBase" id="RU000504"/>
    </source>
</evidence>
<keyword evidence="10 13" id="KW-0324">Glycolysis</keyword>
<keyword evidence="7 13" id="KW-0418">Kinase</keyword>
<evidence type="ECO:0000256" key="2">
    <source>
        <dbReference type="ARBA" id="ARBA00008663"/>
    </source>
</evidence>
<dbReference type="Gene3D" id="3.40.1380.20">
    <property type="entry name" value="Pyruvate kinase, C-terminal domain"/>
    <property type="match status" value="1"/>
</dbReference>
<evidence type="ECO:0000313" key="17">
    <source>
        <dbReference type="Proteomes" id="UP001500552"/>
    </source>
</evidence>
<protein>
    <recommendedName>
        <fullName evidence="3 12">Pyruvate kinase</fullName>
        <ecNumber evidence="3 12">2.7.1.40</ecNumber>
    </recommendedName>
</protein>
<name>A0ABP8M289_9BACT</name>
<evidence type="ECO:0000256" key="7">
    <source>
        <dbReference type="ARBA" id="ARBA00022777"/>
    </source>
</evidence>
<dbReference type="PRINTS" id="PR01050">
    <property type="entry name" value="PYRUVTKNASE"/>
</dbReference>
<evidence type="ECO:0000256" key="9">
    <source>
        <dbReference type="ARBA" id="ARBA00022842"/>
    </source>
</evidence>
<evidence type="ECO:0000256" key="3">
    <source>
        <dbReference type="ARBA" id="ARBA00012142"/>
    </source>
</evidence>
<dbReference type="Pfam" id="PF02887">
    <property type="entry name" value="PK_C"/>
    <property type="match status" value="1"/>
</dbReference>
<dbReference type="Proteomes" id="UP001500552">
    <property type="component" value="Unassembled WGS sequence"/>
</dbReference>
<dbReference type="InterPro" id="IPR011037">
    <property type="entry name" value="Pyrv_Knase-like_insert_dom_sf"/>
</dbReference>
<dbReference type="Pfam" id="PF00224">
    <property type="entry name" value="PK"/>
    <property type="match status" value="1"/>
</dbReference>
<proteinExistence type="inferred from homology"/>
<feature type="domain" description="Pyruvate kinase C-terminal" evidence="15">
    <location>
        <begin position="361"/>
        <end position="471"/>
    </location>
</feature>
<keyword evidence="4 13" id="KW-0808">Transferase</keyword>
<keyword evidence="17" id="KW-1185">Reference proteome</keyword>
<dbReference type="InterPro" id="IPR036918">
    <property type="entry name" value="Pyrv_Knase_C_sf"/>
</dbReference>
<organism evidence="16 17">
    <name type="scientific">Pontibacter saemangeumensis</name>
    <dbReference type="NCBI Taxonomy" id="1084525"/>
    <lineage>
        <taxon>Bacteria</taxon>
        <taxon>Pseudomonadati</taxon>
        <taxon>Bacteroidota</taxon>
        <taxon>Cytophagia</taxon>
        <taxon>Cytophagales</taxon>
        <taxon>Hymenobacteraceae</taxon>
        <taxon>Pontibacter</taxon>
    </lineage>
</organism>
<dbReference type="SUPFAM" id="SSF51621">
    <property type="entry name" value="Phosphoenolpyruvate/pyruvate domain"/>
    <property type="match status" value="1"/>
</dbReference>
<evidence type="ECO:0000256" key="8">
    <source>
        <dbReference type="ARBA" id="ARBA00022840"/>
    </source>
</evidence>
<dbReference type="PANTHER" id="PTHR11817">
    <property type="entry name" value="PYRUVATE KINASE"/>
    <property type="match status" value="1"/>
</dbReference>
<reference evidence="17" key="1">
    <citation type="journal article" date="2019" name="Int. J. Syst. Evol. Microbiol.">
        <title>The Global Catalogue of Microorganisms (GCM) 10K type strain sequencing project: providing services to taxonomists for standard genome sequencing and annotation.</title>
        <authorList>
            <consortium name="The Broad Institute Genomics Platform"/>
            <consortium name="The Broad Institute Genome Sequencing Center for Infectious Disease"/>
            <person name="Wu L."/>
            <person name="Ma J."/>
        </authorList>
    </citation>
    <scope>NUCLEOTIDE SEQUENCE [LARGE SCALE GENOMIC DNA]</scope>
    <source>
        <strain evidence="17">JCM 17926</strain>
    </source>
</reference>
<evidence type="ECO:0000256" key="10">
    <source>
        <dbReference type="ARBA" id="ARBA00023152"/>
    </source>
</evidence>
<sequence>MDISFNKTKILATVGPASNTPDRLLALIREGVNAFRLNFSHGAYSEHQKVIDHVRNLNSQHGLNICLVQDLQGPKIRLGDVKNGAIEIKEGQRIKLVCDGSLTIEGRLSTIYEGLAKDVKPGDAILLDDGKLEVRVISTDGDMEVEAEVIYGGTVKPRKGINLPDSKVSAPSMTEKDVEDLHFGLDNDVEWVALSFVRRAEDIHEIKRIIKESGKGTRVIAKIEKPEAIENIDEIIEATDAIMVARGDLGVEVGMEKVPMIQKMLVEKCNRAGKPVIVATQMMESMITNPRPTRAETNDVANAVIDGADTVMLSAETAVGAYPIETIRSMSLTIRTVEASANIFNKTYVQNPQTRTFYSDSLVANACSLARDTHASAVIGMTKSGYTAFQLAKYRPKAHIFIFTENHTLLNTLNLVWGVRGFYYDKFESTDATINDIKQTLLDGGYLQKGDVFINTASMPINEQKRTNMIKLSIA</sequence>
<dbReference type="GO" id="GO:0016301">
    <property type="term" value="F:kinase activity"/>
    <property type="evidence" value="ECO:0007669"/>
    <property type="project" value="UniProtKB-KW"/>
</dbReference>